<feature type="compositionally biased region" description="Basic and acidic residues" evidence="1">
    <location>
        <begin position="296"/>
        <end position="315"/>
    </location>
</feature>
<feature type="region of interest" description="Disordered" evidence="1">
    <location>
        <begin position="513"/>
        <end position="548"/>
    </location>
</feature>
<feature type="compositionally biased region" description="Basic and acidic residues" evidence="1">
    <location>
        <begin position="527"/>
        <end position="539"/>
    </location>
</feature>
<keyword evidence="3" id="KW-1185">Reference proteome</keyword>
<proteinExistence type="predicted"/>
<dbReference type="STRING" id="1095629.A0A0C9Y0R2"/>
<dbReference type="HOGENOM" id="CLU_020082_0_0_1"/>
<feature type="compositionally biased region" description="Basic and acidic residues" evidence="1">
    <location>
        <begin position="353"/>
        <end position="363"/>
    </location>
</feature>
<dbReference type="OrthoDB" id="2803783at2759"/>
<evidence type="ECO:0000256" key="1">
    <source>
        <dbReference type="SAM" id="MobiDB-lite"/>
    </source>
</evidence>
<evidence type="ECO:0000313" key="2">
    <source>
        <dbReference type="EMBL" id="KIK03567.1"/>
    </source>
</evidence>
<gene>
    <name evidence="2" type="ORF">K443DRAFT_94981</name>
</gene>
<dbReference type="AlphaFoldDB" id="A0A0C9Y0R2"/>
<reference evidence="3" key="2">
    <citation type="submission" date="2015-01" db="EMBL/GenBank/DDBJ databases">
        <title>Evolutionary Origins and Diversification of the Mycorrhizal Mutualists.</title>
        <authorList>
            <consortium name="DOE Joint Genome Institute"/>
            <consortium name="Mycorrhizal Genomics Consortium"/>
            <person name="Kohler A."/>
            <person name="Kuo A."/>
            <person name="Nagy L.G."/>
            <person name="Floudas D."/>
            <person name="Copeland A."/>
            <person name="Barry K.W."/>
            <person name="Cichocki N."/>
            <person name="Veneault-Fourrey C."/>
            <person name="LaButti K."/>
            <person name="Lindquist E.A."/>
            <person name="Lipzen A."/>
            <person name="Lundell T."/>
            <person name="Morin E."/>
            <person name="Murat C."/>
            <person name="Riley R."/>
            <person name="Ohm R."/>
            <person name="Sun H."/>
            <person name="Tunlid A."/>
            <person name="Henrissat B."/>
            <person name="Grigoriev I.V."/>
            <person name="Hibbett D.S."/>
            <person name="Martin F."/>
        </authorList>
    </citation>
    <scope>NUCLEOTIDE SEQUENCE [LARGE SCALE GENOMIC DNA]</scope>
    <source>
        <strain evidence="3">LaAM-08-1</strain>
    </source>
</reference>
<reference evidence="2 3" key="1">
    <citation type="submission" date="2014-04" db="EMBL/GenBank/DDBJ databases">
        <authorList>
            <consortium name="DOE Joint Genome Institute"/>
            <person name="Kuo A."/>
            <person name="Kohler A."/>
            <person name="Nagy L.G."/>
            <person name="Floudas D."/>
            <person name="Copeland A."/>
            <person name="Barry K.W."/>
            <person name="Cichocki N."/>
            <person name="Veneault-Fourrey C."/>
            <person name="LaButti K."/>
            <person name="Lindquist E.A."/>
            <person name="Lipzen A."/>
            <person name="Lundell T."/>
            <person name="Morin E."/>
            <person name="Murat C."/>
            <person name="Sun H."/>
            <person name="Tunlid A."/>
            <person name="Henrissat B."/>
            <person name="Grigoriev I.V."/>
            <person name="Hibbett D.S."/>
            <person name="Martin F."/>
            <person name="Nordberg H.P."/>
            <person name="Cantor M.N."/>
            <person name="Hua S.X."/>
        </authorList>
    </citation>
    <scope>NUCLEOTIDE SEQUENCE [LARGE SCALE GENOMIC DNA]</scope>
    <source>
        <strain evidence="2 3">LaAM-08-1</strain>
    </source>
</reference>
<sequence length="750" mass="84831">MTRRKWTTDDQEEWLDERKGAFMEANQRKAAAKDFFPTVYKDFRTKWPVPSVTEDEIKEAGSTDLATKQKREACDKRVSSWFHNKIRNLSSNSTAQGIIKVKLQAKPKMLQGWQAYQALTYETKWKLHVDRAWNEYKSAWVSEKPNEKAPKNRFQVMVEFMKEKYAQETSEMKERCETYRKELYEEDRRCIRMQKLTKPISRAIDMLPRTLTTIGECLMKQTGWSITILAGGPHPESDGKIMTYLSHTGKTKAGETFDKFLNKEYDEYLRPFERFLNVSFSAEDCAARSLLTDQTPKVKEMGDDDEAWKREHGGENDEGDDDGKIQEPKLSEYEKTKAKNIADLKKILAGLDEQHPMPKELQAKKVAKVSKKNQQGKEMTVRRVSQRTKDDKIQNGAAATSAPLTSASASPDIATPPNNGSQYPSAKPLTPSGLKDQISVPAAVVSASVPANNGESPAPINDTSSHPQPFSGQETPATSANTHIHNSESLPVSNVLHVDPTPMYISSGIDIDVAQPSTSSPQPDSEPSNHDDVAMRDGTSKATPSNEDLPAWLVPMMSYLRSVAEDSAWQDLVTEFVEFEKSKPPAGNLPTKFRPQQVADWIRSKKKDAVPPIKLPQYADGFMEWWKQIQPSWRTDEGSVALNRKTPRGETWQVLRKGGTAGIYVIVMALSWWIKAQQVQRDNPAWMAVDDLSWVMQQMMLDIPEPVSSKRARDDDADNDNEAQLKKRYANFVILNRSDECIISSTFRHC</sequence>
<dbReference type="EMBL" id="KN838579">
    <property type="protein sequence ID" value="KIK03567.1"/>
    <property type="molecule type" value="Genomic_DNA"/>
</dbReference>
<dbReference type="Proteomes" id="UP000054477">
    <property type="component" value="Unassembled WGS sequence"/>
</dbReference>
<feature type="region of interest" description="Disordered" evidence="1">
    <location>
        <begin position="296"/>
        <end position="326"/>
    </location>
</feature>
<evidence type="ECO:0000313" key="3">
    <source>
        <dbReference type="Proteomes" id="UP000054477"/>
    </source>
</evidence>
<name>A0A0C9Y0R2_9AGAR</name>
<organism evidence="2 3">
    <name type="scientific">Laccaria amethystina LaAM-08-1</name>
    <dbReference type="NCBI Taxonomy" id="1095629"/>
    <lineage>
        <taxon>Eukaryota</taxon>
        <taxon>Fungi</taxon>
        <taxon>Dikarya</taxon>
        <taxon>Basidiomycota</taxon>
        <taxon>Agaricomycotina</taxon>
        <taxon>Agaricomycetes</taxon>
        <taxon>Agaricomycetidae</taxon>
        <taxon>Agaricales</taxon>
        <taxon>Agaricineae</taxon>
        <taxon>Hydnangiaceae</taxon>
        <taxon>Laccaria</taxon>
    </lineage>
</organism>
<feature type="compositionally biased region" description="Polar residues" evidence="1">
    <location>
        <begin position="515"/>
        <end position="526"/>
    </location>
</feature>
<accession>A0A0C9Y0R2</accession>
<feature type="region of interest" description="Disordered" evidence="1">
    <location>
        <begin position="449"/>
        <end position="484"/>
    </location>
</feature>
<protein>
    <submittedName>
        <fullName evidence="2">Uncharacterized protein</fullName>
    </submittedName>
</protein>
<feature type="region of interest" description="Disordered" evidence="1">
    <location>
        <begin position="353"/>
        <end position="437"/>
    </location>
</feature>
<feature type="compositionally biased region" description="Polar residues" evidence="1">
    <location>
        <begin position="461"/>
        <end position="484"/>
    </location>
</feature>
<feature type="compositionally biased region" description="Low complexity" evidence="1">
    <location>
        <begin position="397"/>
        <end position="411"/>
    </location>
</feature>